<feature type="signal peptide" evidence="3">
    <location>
        <begin position="1"/>
        <end position="23"/>
    </location>
</feature>
<organism evidence="4 5">
    <name type="scientific">Shewanella marisflavi</name>
    <dbReference type="NCBI Taxonomy" id="260364"/>
    <lineage>
        <taxon>Bacteria</taxon>
        <taxon>Pseudomonadati</taxon>
        <taxon>Pseudomonadota</taxon>
        <taxon>Gammaproteobacteria</taxon>
        <taxon>Alteromonadales</taxon>
        <taxon>Shewanellaceae</taxon>
        <taxon>Shewanella</taxon>
    </lineage>
</organism>
<protein>
    <recommendedName>
        <fullName evidence="6">PEGA domain-containing protein</fullName>
    </recommendedName>
</protein>
<keyword evidence="3" id="KW-0732">Signal</keyword>
<evidence type="ECO:0000256" key="1">
    <source>
        <dbReference type="SAM" id="MobiDB-lite"/>
    </source>
</evidence>
<sequence>MNKWMLPCFAALLLLLAPEVAHADLKQKLKDKIEDGIFEAFAGELAQLPGLSHLIAQVESNQYQLVSADKNAGLLDLGRNSDLDKATLSKSANGAGIEISRQAYLAPGTYWLKASPKDKKKQAISRKVYMQAKRRNLVTLTFWEKGRKTFPLEVVTQPATAKVRVMNIGPKYEFGMPLSPGNYELEISDKGYKTRSLRVRLDHNQNQFGIILQPINGKSVTADTDNAATNKPSVKPSAKAAEPEQEATSEQAVKSTGEQGAESGKAKKEPSTTVEVIVWVLMIGGFIFFCWLTYKLFTFIFTLMGSAWRRLSA</sequence>
<dbReference type="AlphaFoldDB" id="A0AAC9TY10"/>
<evidence type="ECO:0008006" key="6">
    <source>
        <dbReference type="Google" id="ProtNLM"/>
    </source>
</evidence>
<gene>
    <name evidence="4" type="ORF">CFF01_04105</name>
</gene>
<evidence type="ECO:0000313" key="4">
    <source>
        <dbReference type="EMBL" id="ASJ95838.1"/>
    </source>
</evidence>
<feature type="region of interest" description="Disordered" evidence="1">
    <location>
        <begin position="221"/>
        <end position="267"/>
    </location>
</feature>
<keyword evidence="2" id="KW-1133">Transmembrane helix</keyword>
<evidence type="ECO:0000313" key="5">
    <source>
        <dbReference type="Proteomes" id="UP000198233"/>
    </source>
</evidence>
<feature type="compositionally biased region" description="Polar residues" evidence="1">
    <location>
        <begin position="246"/>
        <end position="258"/>
    </location>
</feature>
<keyword evidence="2" id="KW-0472">Membrane</keyword>
<dbReference type="Proteomes" id="UP000198233">
    <property type="component" value="Chromosome"/>
</dbReference>
<proteinExistence type="predicted"/>
<keyword evidence="2" id="KW-0812">Transmembrane</keyword>
<dbReference type="EMBL" id="CP022272">
    <property type="protein sequence ID" value="ASJ95838.1"/>
    <property type="molecule type" value="Genomic_DNA"/>
</dbReference>
<feature type="compositionally biased region" description="Polar residues" evidence="1">
    <location>
        <begin position="221"/>
        <end position="232"/>
    </location>
</feature>
<accession>A0AAC9TY10</accession>
<feature type="chain" id="PRO_5042226992" description="PEGA domain-containing protein" evidence="3">
    <location>
        <begin position="24"/>
        <end position="313"/>
    </location>
</feature>
<dbReference type="RefSeq" id="WP_088903963.1">
    <property type="nucleotide sequence ID" value="NZ_CP022272.1"/>
</dbReference>
<evidence type="ECO:0000256" key="3">
    <source>
        <dbReference type="SAM" id="SignalP"/>
    </source>
</evidence>
<feature type="transmembrane region" description="Helical" evidence="2">
    <location>
        <begin position="276"/>
        <end position="303"/>
    </location>
</feature>
<name>A0AAC9TY10_9GAMM</name>
<reference evidence="4 5" key="1">
    <citation type="submission" date="2017-06" db="EMBL/GenBank/DDBJ databases">
        <title>Complete genome sequence of Shewanella marisflavi EP1 associated with anaerobic 2,4-dinitrotoluene reduction and salt tolerance.</title>
        <authorList>
            <person name="Huang J."/>
        </authorList>
    </citation>
    <scope>NUCLEOTIDE SEQUENCE [LARGE SCALE GENOMIC DNA]</scope>
    <source>
        <strain evidence="4 5">EP1</strain>
    </source>
</reference>
<dbReference type="KEGG" id="smav:CFF01_04105"/>
<evidence type="ECO:0000256" key="2">
    <source>
        <dbReference type="SAM" id="Phobius"/>
    </source>
</evidence>